<dbReference type="InterPro" id="IPR001878">
    <property type="entry name" value="Znf_CCHC"/>
</dbReference>
<dbReference type="OrthoDB" id="2279695at2759"/>
<feature type="domain" description="CCHC-type" evidence="1">
    <location>
        <begin position="158"/>
        <end position="174"/>
    </location>
</feature>
<protein>
    <recommendedName>
        <fullName evidence="1">CCHC-type domain-containing protein</fullName>
    </recommendedName>
</protein>
<sequence length="233" mass="26236">ATSGKSHSKSNPKNERSLITVSTVPLVFQTGTFTHFVFYMAPKSLQHLQTALHTSLPLSSPIAIENHEFSASPAYSSVNDLHKISLTNISPTPQGILKLHLLLTFIRLGIVKDFVIYNDDITEIPRELEASFEPLTHRIQLNGSDTSVLATWVRMHNFCRYCKAMSHIKDNCDKRLADSRTCFICHQKEHISYQCTRSQDLIPKIKKGFKAISPLDLTFGPTAMPPDLKHTSY</sequence>
<feature type="domain" description="CCHC-type" evidence="1">
    <location>
        <begin position="181"/>
        <end position="197"/>
    </location>
</feature>
<reference evidence="2 3" key="1">
    <citation type="journal article" date="2018" name="G3 (Bethesda)">
        <title>Phylogenetic and Phylogenomic Definition of Rhizopus Species.</title>
        <authorList>
            <person name="Gryganskyi A.P."/>
            <person name="Golan J."/>
            <person name="Dolatabadi S."/>
            <person name="Mondo S."/>
            <person name="Robb S."/>
            <person name="Idnurm A."/>
            <person name="Muszewska A."/>
            <person name="Steczkiewicz K."/>
            <person name="Masonjones S."/>
            <person name="Liao H.L."/>
            <person name="Gajdeczka M.T."/>
            <person name="Anike F."/>
            <person name="Vuek A."/>
            <person name="Anishchenko I.M."/>
            <person name="Voigt K."/>
            <person name="de Hoog G.S."/>
            <person name="Smith M.E."/>
            <person name="Heitman J."/>
            <person name="Vilgalys R."/>
            <person name="Stajich J.E."/>
        </authorList>
    </citation>
    <scope>NUCLEOTIDE SEQUENCE [LARGE SCALE GENOMIC DNA]</scope>
    <source>
        <strain evidence="2 3">LSU 92-RS-03</strain>
    </source>
</reference>
<dbReference type="EMBL" id="PJQM01000163">
    <property type="protein sequence ID" value="RCI06398.1"/>
    <property type="molecule type" value="Genomic_DNA"/>
</dbReference>
<dbReference type="STRING" id="4846.A0A367KW19"/>
<feature type="non-terminal residue" evidence="2">
    <location>
        <position position="1"/>
    </location>
</feature>
<accession>A0A367KW19</accession>
<dbReference type="AlphaFoldDB" id="A0A367KW19"/>
<proteinExistence type="predicted"/>
<dbReference type="SMART" id="SM00343">
    <property type="entry name" value="ZnF_C2HC"/>
    <property type="match status" value="2"/>
</dbReference>
<gene>
    <name evidence="2" type="ORF">CU098_013746</name>
</gene>
<keyword evidence="3" id="KW-1185">Reference proteome</keyword>
<dbReference type="GO" id="GO:0008270">
    <property type="term" value="F:zinc ion binding"/>
    <property type="evidence" value="ECO:0007669"/>
    <property type="project" value="InterPro"/>
</dbReference>
<dbReference type="Proteomes" id="UP000253551">
    <property type="component" value="Unassembled WGS sequence"/>
</dbReference>
<evidence type="ECO:0000313" key="3">
    <source>
        <dbReference type="Proteomes" id="UP000253551"/>
    </source>
</evidence>
<evidence type="ECO:0000313" key="2">
    <source>
        <dbReference type="EMBL" id="RCI06398.1"/>
    </source>
</evidence>
<name>A0A367KW19_RHIST</name>
<dbReference type="Gene3D" id="4.10.60.10">
    <property type="entry name" value="Zinc finger, CCHC-type"/>
    <property type="match status" value="1"/>
</dbReference>
<comment type="caution">
    <text evidence="2">The sequence shown here is derived from an EMBL/GenBank/DDBJ whole genome shotgun (WGS) entry which is preliminary data.</text>
</comment>
<evidence type="ECO:0000259" key="1">
    <source>
        <dbReference type="SMART" id="SM00343"/>
    </source>
</evidence>
<dbReference type="InterPro" id="IPR036875">
    <property type="entry name" value="Znf_CCHC_sf"/>
</dbReference>
<organism evidence="2 3">
    <name type="scientific">Rhizopus stolonifer</name>
    <name type="common">Rhizopus nigricans</name>
    <dbReference type="NCBI Taxonomy" id="4846"/>
    <lineage>
        <taxon>Eukaryota</taxon>
        <taxon>Fungi</taxon>
        <taxon>Fungi incertae sedis</taxon>
        <taxon>Mucoromycota</taxon>
        <taxon>Mucoromycotina</taxon>
        <taxon>Mucoromycetes</taxon>
        <taxon>Mucorales</taxon>
        <taxon>Mucorineae</taxon>
        <taxon>Rhizopodaceae</taxon>
        <taxon>Rhizopus</taxon>
    </lineage>
</organism>
<dbReference type="GO" id="GO:0003676">
    <property type="term" value="F:nucleic acid binding"/>
    <property type="evidence" value="ECO:0007669"/>
    <property type="project" value="InterPro"/>
</dbReference>
<dbReference type="SUPFAM" id="SSF57756">
    <property type="entry name" value="Retrovirus zinc finger-like domains"/>
    <property type="match status" value="1"/>
</dbReference>